<organism evidence="1 2">
    <name type="scientific">Streptosporangium subroseum</name>
    <dbReference type="NCBI Taxonomy" id="106412"/>
    <lineage>
        <taxon>Bacteria</taxon>
        <taxon>Bacillati</taxon>
        <taxon>Actinomycetota</taxon>
        <taxon>Actinomycetes</taxon>
        <taxon>Streptosporangiales</taxon>
        <taxon>Streptosporangiaceae</taxon>
        <taxon>Streptosporangium</taxon>
    </lineage>
</organism>
<dbReference type="Pfam" id="PF11209">
    <property type="entry name" value="LmeA"/>
    <property type="match status" value="1"/>
</dbReference>
<proteinExistence type="predicted"/>
<reference evidence="1 2" key="1">
    <citation type="submission" date="2017-06" db="EMBL/GenBank/DDBJ databases">
        <authorList>
            <person name="Kim H.J."/>
            <person name="Triplett B.A."/>
        </authorList>
    </citation>
    <scope>NUCLEOTIDE SEQUENCE [LARGE SCALE GENOMIC DNA]</scope>
    <source>
        <strain evidence="1 2">CGMCC 4.2132</strain>
    </source>
</reference>
<name>A0A239NVK5_9ACTN</name>
<dbReference type="AlphaFoldDB" id="A0A239NVK5"/>
<evidence type="ECO:0000313" key="1">
    <source>
        <dbReference type="EMBL" id="SNT58896.1"/>
    </source>
</evidence>
<evidence type="ECO:0000313" key="2">
    <source>
        <dbReference type="Proteomes" id="UP000198282"/>
    </source>
</evidence>
<keyword evidence="2" id="KW-1185">Reference proteome</keyword>
<dbReference type="EMBL" id="FZOD01000071">
    <property type="protein sequence ID" value="SNT58896.1"/>
    <property type="molecule type" value="Genomic_DNA"/>
</dbReference>
<sequence length="226" mass="24102">MRKLVGFLIVLLVFGVILDRVAVVGVQREIATRATAKYDLDTPPEVTIAGIPFLTQAIAGRYDEVKVAAGKLTLAGVTLSRVDFTLYGVTAPLEDLVLHADQVDMRAERVAGVVVVPVTTLNQKAPQGIKVAVDGDGLNVSGEITFLNQKVPAKATMKIELVEGGVQFVAQKVTLGEGISVPQPERFITYKIPIKDLPFDLKVTGVKVVPEGLQIAGEAADVPLHD</sequence>
<gene>
    <name evidence="1" type="ORF">SAMN05216276_107122</name>
</gene>
<dbReference type="Proteomes" id="UP000198282">
    <property type="component" value="Unassembled WGS sequence"/>
</dbReference>
<evidence type="ECO:0008006" key="3">
    <source>
        <dbReference type="Google" id="ProtNLM"/>
    </source>
</evidence>
<protein>
    <recommendedName>
        <fullName evidence="3">DUF2993 domain-containing protein</fullName>
    </recommendedName>
</protein>
<accession>A0A239NVK5</accession>
<dbReference type="RefSeq" id="WP_179282494.1">
    <property type="nucleotide sequence ID" value="NZ_FZOD01000071.1"/>
</dbReference>
<dbReference type="InterPro" id="IPR021373">
    <property type="entry name" value="DUF2993"/>
</dbReference>